<dbReference type="Proteomes" id="UP000281094">
    <property type="component" value="Unassembled WGS sequence"/>
</dbReference>
<evidence type="ECO:0000256" key="1">
    <source>
        <dbReference type="SAM" id="SignalP"/>
    </source>
</evidence>
<dbReference type="Gene3D" id="2.40.128.520">
    <property type="match status" value="1"/>
</dbReference>
<sequence>MKFASIAMAGLAAGFLAAGPAFAAEPIVGKWQRPNGTVISYSGSGPYCGTVMSGEYKGKSIGCMNGTGGSYKGKVNKLDEGKTYSGKASVSGSSLKLSGCVLGGVICKSETLTRVK</sequence>
<dbReference type="Pfam" id="PF09917">
    <property type="entry name" value="DUF2147"/>
    <property type="match status" value="1"/>
</dbReference>
<protein>
    <submittedName>
        <fullName evidence="3">DUF2147 domain-containing protein</fullName>
    </submittedName>
</protein>
<keyword evidence="1" id="KW-0732">Signal</keyword>
<reference evidence="3 4" key="1">
    <citation type="submission" date="2018-10" db="EMBL/GenBank/DDBJ databases">
        <title>Notoacmeibacter sp. M2BS9Y-3-1, whole genome shotgun sequence.</title>
        <authorList>
            <person name="Tuo L."/>
        </authorList>
    </citation>
    <scope>NUCLEOTIDE SEQUENCE [LARGE SCALE GENOMIC DNA]</scope>
    <source>
        <strain evidence="3 4">M2BS9Y-3-1</strain>
    </source>
</reference>
<evidence type="ECO:0000313" key="3">
    <source>
        <dbReference type="EMBL" id="RLQ87550.1"/>
    </source>
</evidence>
<name>A0A3L7JAQ2_9HYPH</name>
<feature type="signal peptide" evidence="1">
    <location>
        <begin position="1"/>
        <end position="23"/>
    </location>
</feature>
<comment type="caution">
    <text evidence="3">The sequence shown here is derived from an EMBL/GenBank/DDBJ whole genome shotgun (WGS) entry which is preliminary data.</text>
</comment>
<evidence type="ECO:0000313" key="4">
    <source>
        <dbReference type="Proteomes" id="UP000281094"/>
    </source>
</evidence>
<keyword evidence="4" id="KW-1185">Reference proteome</keyword>
<dbReference type="EMBL" id="RCWN01000001">
    <property type="protein sequence ID" value="RLQ87550.1"/>
    <property type="molecule type" value="Genomic_DNA"/>
</dbReference>
<gene>
    <name evidence="3" type="ORF">D8780_04340</name>
</gene>
<feature type="chain" id="PRO_5018137412" evidence="1">
    <location>
        <begin position="24"/>
        <end position="116"/>
    </location>
</feature>
<evidence type="ECO:0000259" key="2">
    <source>
        <dbReference type="Pfam" id="PF09917"/>
    </source>
</evidence>
<dbReference type="RefSeq" id="WP_121644518.1">
    <property type="nucleotide sequence ID" value="NZ_RCWN01000001.1"/>
</dbReference>
<proteinExistence type="predicted"/>
<feature type="domain" description="DUF2147" evidence="2">
    <location>
        <begin position="69"/>
        <end position="114"/>
    </location>
</feature>
<organism evidence="3 4">
    <name type="scientific">Notoacmeibacter ruber</name>
    <dbReference type="NCBI Taxonomy" id="2670375"/>
    <lineage>
        <taxon>Bacteria</taxon>
        <taxon>Pseudomonadati</taxon>
        <taxon>Pseudomonadota</taxon>
        <taxon>Alphaproteobacteria</taxon>
        <taxon>Hyphomicrobiales</taxon>
        <taxon>Notoacmeibacteraceae</taxon>
        <taxon>Notoacmeibacter</taxon>
    </lineage>
</organism>
<dbReference type="AlphaFoldDB" id="A0A3L7JAQ2"/>
<accession>A0A3L7JAQ2</accession>
<dbReference type="InterPro" id="IPR019223">
    <property type="entry name" value="DUF2147"/>
</dbReference>